<reference evidence="1" key="1">
    <citation type="submission" date="2020-06" db="EMBL/GenBank/DDBJ databases">
        <title>Draft genome of Bugula neritina, a colonial animal packing powerful symbionts and potential medicines.</title>
        <authorList>
            <person name="Rayko M."/>
        </authorList>
    </citation>
    <scope>NUCLEOTIDE SEQUENCE [LARGE SCALE GENOMIC DNA]</scope>
    <source>
        <strain evidence="1">Kwan_BN1</strain>
    </source>
</reference>
<gene>
    <name evidence="1" type="ORF">EB796_007828</name>
</gene>
<accession>A0A7J7K8H6</accession>
<dbReference type="Proteomes" id="UP000593567">
    <property type="component" value="Unassembled WGS sequence"/>
</dbReference>
<proteinExistence type="predicted"/>
<organism evidence="1 2">
    <name type="scientific">Bugula neritina</name>
    <name type="common">Brown bryozoan</name>
    <name type="synonym">Sertularia neritina</name>
    <dbReference type="NCBI Taxonomy" id="10212"/>
    <lineage>
        <taxon>Eukaryota</taxon>
        <taxon>Metazoa</taxon>
        <taxon>Spiralia</taxon>
        <taxon>Lophotrochozoa</taxon>
        <taxon>Bryozoa</taxon>
        <taxon>Gymnolaemata</taxon>
        <taxon>Cheilostomatida</taxon>
        <taxon>Flustrina</taxon>
        <taxon>Buguloidea</taxon>
        <taxon>Bugulidae</taxon>
        <taxon>Bugula</taxon>
    </lineage>
</organism>
<comment type="caution">
    <text evidence="1">The sequence shown here is derived from an EMBL/GenBank/DDBJ whole genome shotgun (WGS) entry which is preliminary data.</text>
</comment>
<dbReference type="AlphaFoldDB" id="A0A7J7K8H6"/>
<evidence type="ECO:0000313" key="2">
    <source>
        <dbReference type="Proteomes" id="UP000593567"/>
    </source>
</evidence>
<sequence>MLQIFRCLLNVRCSHGEASPSLVCSSRHSSWSSLVIALYLSPACCRRVSPACRRRVSPACRRRVSLAVNEKLILLTIASHLYLNTS</sequence>
<dbReference type="EMBL" id="VXIV02001216">
    <property type="protein sequence ID" value="KAF6033866.1"/>
    <property type="molecule type" value="Genomic_DNA"/>
</dbReference>
<keyword evidence="2" id="KW-1185">Reference proteome</keyword>
<evidence type="ECO:0000313" key="1">
    <source>
        <dbReference type="EMBL" id="KAF6033866.1"/>
    </source>
</evidence>
<protein>
    <submittedName>
        <fullName evidence="1">Uncharacterized protein</fullName>
    </submittedName>
</protein>
<name>A0A7J7K8H6_BUGNE</name>